<gene>
    <name evidence="2" type="ORF">J5474_22070</name>
</gene>
<dbReference type="AlphaFoldDB" id="A0A940MYI0"/>
<reference evidence="2" key="1">
    <citation type="submission" date="2021-03" db="EMBL/GenBank/DDBJ databases">
        <title>Sagittula salina sp. nov. strain M10.9X isolated from the marine waste.</title>
        <authorList>
            <person name="Satari L."/>
            <person name="Molina-Menor E."/>
            <person name="Vidal-Verdu A."/>
            <person name="Pascual J."/>
            <person name="Pereto J."/>
            <person name="Porcar M."/>
        </authorList>
    </citation>
    <scope>NUCLEOTIDE SEQUENCE</scope>
    <source>
        <strain evidence="2">M10.9X</strain>
    </source>
</reference>
<accession>A0A940MYI0</accession>
<keyword evidence="3" id="KW-1185">Reference proteome</keyword>
<evidence type="ECO:0000313" key="3">
    <source>
        <dbReference type="Proteomes" id="UP000675940"/>
    </source>
</evidence>
<organism evidence="2 3">
    <name type="scientific">Sagittula salina</name>
    <dbReference type="NCBI Taxonomy" id="2820268"/>
    <lineage>
        <taxon>Bacteria</taxon>
        <taxon>Pseudomonadati</taxon>
        <taxon>Pseudomonadota</taxon>
        <taxon>Alphaproteobacteria</taxon>
        <taxon>Rhodobacterales</taxon>
        <taxon>Roseobacteraceae</taxon>
        <taxon>Sagittula</taxon>
    </lineage>
</organism>
<dbReference type="RefSeq" id="WP_209364136.1">
    <property type="nucleotide sequence ID" value="NZ_JAGISH010000025.1"/>
</dbReference>
<name>A0A940MYI0_9RHOB</name>
<feature type="compositionally biased region" description="Low complexity" evidence="1">
    <location>
        <begin position="78"/>
        <end position="98"/>
    </location>
</feature>
<feature type="region of interest" description="Disordered" evidence="1">
    <location>
        <begin position="70"/>
        <end position="98"/>
    </location>
</feature>
<dbReference type="EMBL" id="JAGISH010000025">
    <property type="protein sequence ID" value="MBP0485159.1"/>
    <property type="molecule type" value="Genomic_DNA"/>
</dbReference>
<protein>
    <submittedName>
        <fullName evidence="2">DUF5132 domain-containing protein</fullName>
    </submittedName>
</protein>
<comment type="caution">
    <text evidence="2">The sequence shown here is derived from an EMBL/GenBank/DDBJ whole genome shotgun (WGS) entry which is preliminary data.</text>
</comment>
<sequence>MNKNFLLGTLVTAGAALLIPGVAQAVGRAGRPLVRAAMRSGSTAFEEFGKAGAEAYEHIEDIVAEIREENEARRRAAAETAASEAASPKAAAGAGHAD</sequence>
<evidence type="ECO:0000256" key="1">
    <source>
        <dbReference type="SAM" id="MobiDB-lite"/>
    </source>
</evidence>
<dbReference type="Proteomes" id="UP000675940">
    <property type="component" value="Unassembled WGS sequence"/>
</dbReference>
<proteinExistence type="predicted"/>
<evidence type="ECO:0000313" key="2">
    <source>
        <dbReference type="EMBL" id="MBP0485159.1"/>
    </source>
</evidence>